<dbReference type="OrthoDB" id="2423701at2759"/>
<dbReference type="OMA" id="IQVEVYP"/>
<dbReference type="Proteomes" id="UP000683925">
    <property type="component" value="Unassembled WGS sequence"/>
</dbReference>
<name>A0A8S1VTJ5_PAROT</name>
<organism evidence="4 5">
    <name type="scientific">Paramecium octaurelia</name>
    <dbReference type="NCBI Taxonomy" id="43137"/>
    <lineage>
        <taxon>Eukaryota</taxon>
        <taxon>Sar</taxon>
        <taxon>Alveolata</taxon>
        <taxon>Ciliophora</taxon>
        <taxon>Intramacronucleata</taxon>
        <taxon>Oligohymenophorea</taxon>
        <taxon>Peniculida</taxon>
        <taxon>Parameciidae</taxon>
        <taxon>Paramecium</taxon>
    </lineage>
</organism>
<reference evidence="4" key="1">
    <citation type="submission" date="2021-01" db="EMBL/GenBank/DDBJ databases">
        <authorList>
            <consortium name="Genoscope - CEA"/>
            <person name="William W."/>
        </authorList>
    </citation>
    <scope>NUCLEOTIDE SEQUENCE</scope>
</reference>
<dbReference type="InterPro" id="IPR051685">
    <property type="entry name" value="Ycf3/AcsC/BcsC/TPR_MFPF"/>
</dbReference>
<evidence type="ECO:0000313" key="5">
    <source>
        <dbReference type="Proteomes" id="UP000683925"/>
    </source>
</evidence>
<keyword evidence="5" id="KW-1185">Reference proteome</keyword>
<evidence type="ECO:0000256" key="2">
    <source>
        <dbReference type="ARBA" id="ARBA00022803"/>
    </source>
</evidence>
<sequence length="341" mass="40989">MHQIYRCQYLNHSDQEIIGICLNPSCKQTRQYCYKCLMDNQLHQNCRNNFQKINQIEEVIQTKLNYLEYLQYQLSQKLKVLEKAWLNWMTELQQEQAKIVKILESLKNHNFFLLKQNLPSVIQFFLSLQNDNNHNKFQKGLRLAKSCDLLNAIKIFDEILKNDEKYPDCYYQKGLALMKIDKKRQDYLQKSVECFRKAIEMNKFHFDAYKNQGICLFQLEQYDQALKCFTSAITYGIYDKECLLYKAKILQKKDENFEACNILDKIINQDSQDLEPYFYKGVYLIQVEVYPYIIQKSMIRHRDVLIKLLVLIQIMFKHISYRVICCLSQKNQMMLEITLIR</sequence>
<evidence type="ECO:0000256" key="1">
    <source>
        <dbReference type="ARBA" id="ARBA00022737"/>
    </source>
</evidence>
<evidence type="ECO:0000256" key="3">
    <source>
        <dbReference type="PROSITE-ProRule" id="PRU00339"/>
    </source>
</evidence>
<dbReference type="EMBL" id="CAJJDP010000071">
    <property type="protein sequence ID" value="CAD8179112.1"/>
    <property type="molecule type" value="Genomic_DNA"/>
</dbReference>
<accession>A0A8S1VTJ5</accession>
<feature type="repeat" description="TPR" evidence="3">
    <location>
        <begin position="206"/>
        <end position="239"/>
    </location>
</feature>
<comment type="caution">
    <text evidence="4">The sequence shown here is derived from an EMBL/GenBank/DDBJ whole genome shotgun (WGS) entry which is preliminary data.</text>
</comment>
<protein>
    <recommendedName>
        <fullName evidence="6">Tetratricopeptide repeat protein</fullName>
    </recommendedName>
</protein>
<gene>
    <name evidence="4" type="ORF">POCTA_138.1.T0720128</name>
</gene>
<dbReference type="SMART" id="SM00028">
    <property type="entry name" value="TPR"/>
    <property type="match status" value="2"/>
</dbReference>
<dbReference type="PANTHER" id="PTHR44943:SF4">
    <property type="entry name" value="TPR REPEAT-CONTAINING PROTEIN MJ0798"/>
    <property type="match status" value="1"/>
</dbReference>
<proteinExistence type="predicted"/>
<dbReference type="InterPro" id="IPR019734">
    <property type="entry name" value="TPR_rpt"/>
</dbReference>
<dbReference type="PANTHER" id="PTHR44943">
    <property type="entry name" value="CELLULOSE SYNTHASE OPERON PROTEIN C"/>
    <property type="match status" value="1"/>
</dbReference>
<keyword evidence="2 3" id="KW-0802">TPR repeat</keyword>
<dbReference type="PROSITE" id="PS50005">
    <property type="entry name" value="TPR"/>
    <property type="match status" value="1"/>
</dbReference>
<keyword evidence="1" id="KW-0677">Repeat</keyword>
<dbReference type="Pfam" id="PF00515">
    <property type="entry name" value="TPR_1"/>
    <property type="match status" value="1"/>
</dbReference>
<evidence type="ECO:0008006" key="6">
    <source>
        <dbReference type="Google" id="ProtNLM"/>
    </source>
</evidence>
<evidence type="ECO:0000313" key="4">
    <source>
        <dbReference type="EMBL" id="CAD8179112.1"/>
    </source>
</evidence>
<dbReference type="AlphaFoldDB" id="A0A8S1VTJ5"/>